<feature type="transmembrane region" description="Helical" evidence="1">
    <location>
        <begin position="41"/>
        <end position="61"/>
    </location>
</feature>
<dbReference type="Proteomes" id="UP000485058">
    <property type="component" value="Unassembled WGS sequence"/>
</dbReference>
<protein>
    <submittedName>
        <fullName evidence="2">Uncharacterized protein</fullName>
    </submittedName>
</protein>
<sequence length="97" mass="10021">APAHSACSRVTRCRSVAVTNLISTLADAAERTGTVDAPIEYAVGLGIVVSLAASLAVPLYLKRGQEAADNIFQGKNPNADKMAAAAEAAAARERKKK</sequence>
<keyword evidence="1" id="KW-0812">Transmembrane</keyword>
<keyword evidence="3" id="KW-1185">Reference proteome</keyword>
<evidence type="ECO:0000313" key="2">
    <source>
        <dbReference type="EMBL" id="GFH15726.1"/>
    </source>
</evidence>
<reference evidence="2 3" key="1">
    <citation type="submission" date="2020-02" db="EMBL/GenBank/DDBJ databases">
        <title>Draft genome sequence of Haematococcus lacustris strain NIES-144.</title>
        <authorList>
            <person name="Morimoto D."/>
            <person name="Nakagawa S."/>
            <person name="Yoshida T."/>
            <person name="Sawayama S."/>
        </authorList>
    </citation>
    <scope>NUCLEOTIDE SEQUENCE [LARGE SCALE GENOMIC DNA]</scope>
    <source>
        <strain evidence="2 3">NIES-144</strain>
    </source>
</reference>
<dbReference type="AlphaFoldDB" id="A0A699Z944"/>
<comment type="caution">
    <text evidence="2">The sequence shown here is derived from an EMBL/GenBank/DDBJ whole genome shotgun (WGS) entry which is preliminary data.</text>
</comment>
<name>A0A699Z944_HAELA</name>
<keyword evidence="1" id="KW-0472">Membrane</keyword>
<feature type="non-terminal residue" evidence="2">
    <location>
        <position position="1"/>
    </location>
</feature>
<keyword evidence="1" id="KW-1133">Transmembrane helix</keyword>
<organism evidence="2 3">
    <name type="scientific">Haematococcus lacustris</name>
    <name type="common">Green alga</name>
    <name type="synonym">Haematococcus pluvialis</name>
    <dbReference type="NCBI Taxonomy" id="44745"/>
    <lineage>
        <taxon>Eukaryota</taxon>
        <taxon>Viridiplantae</taxon>
        <taxon>Chlorophyta</taxon>
        <taxon>core chlorophytes</taxon>
        <taxon>Chlorophyceae</taxon>
        <taxon>CS clade</taxon>
        <taxon>Chlamydomonadales</taxon>
        <taxon>Haematococcaceae</taxon>
        <taxon>Haematococcus</taxon>
    </lineage>
</organism>
<evidence type="ECO:0000256" key="1">
    <source>
        <dbReference type="SAM" id="Phobius"/>
    </source>
</evidence>
<gene>
    <name evidence="2" type="ORF">HaLaN_12009</name>
</gene>
<proteinExistence type="predicted"/>
<accession>A0A699Z944</accession>
<dbReference type="EMBL" id="BLLF01000891">
    <property type="protein sequence ID" value="GFH15726.1"/>
    <property type="molecule type" value="Genomic_DNA"/>
</dbReference>
<evidence type="ECO:0000313" key="3">
    <source>
        <dbReference type="Proteomes" id="UP000485058"/>
    </source>
</evidence>